<dbReference type="EMBL" id="JAEEGC010000102">
    <property type="protein sequence ID" value="MBV7274943.1"/>
    <property type="molecule type" value="Genomic_DNA"/>
</dbReference>
<dbReference type="Pfam" id="PF00210">
    <property type="entry name" value="Ferritin"/>
    <property type="match status" value="1"/>
</dbReference>
<keyword evidence="3" id="KW-1185">Reference proteome</keyword>
<evidence type="ECO:0000313" key="2">
    <source>
        <dbReference type="EMBL" id="MBV7274943.1"/>
    </source>
</evidence>
<sequence>MPEDLTRHNSFSANSHYPEPKIECKNINYANILLQDYAGTVSELTASCLYVFQHIVSEDRYKDYSKLIKGISIVEMKHLHLLGETIKLLGVKPVYTNSVYPCGQLWSAAYVNYTDRILDMILEDIKSEKQAIRNYEKDMCLINDKYIRKLLERIIEDEKVHLKLFKEMYKEYSK</sequence>
<dbReference type="GO" id="GO:0008199">
    <property type="term" value="F:ferric iron binding"/>
    <property type="evidence" value="ECO:0007669"/>
    <property type="project" value="InterPro"/>
</dbReference>
<organism evidence="2 3">
    <name type="scientific">Clostridium thailandense</name>
    <dbReference type="NCBI Taxonomy" id="2794346"/>
    <lineage>
        <taxon>Bacteria</taxon>
        <taxon>Bacillati</taxon>
        <taxon>Bacillota</taxon>
        <taxon>Clostridia</taxon>
        <taxon>Eubacteriales</taxon>
        <taxon>Clostridiaceae</taxon>
        <taxon>Clostridium</taxon>
    </lineage>
</organism>
<proteinExistence type="predicted"/>
<name>A0A949TYH4_9CLOT</name>
<evidence type="ECO:0000259" key="1">
    <source>
        <dbReference type="Pfam" id="PF00210"/>
    </source>
</evidence>
<dbReference type="CDD" id="cd07908">
    <property type="entry name" value="Mn_catalase_like"/>
    <property type="match status" value="1"/>
</dbReference>
<gene>
    <name evidence="2" type="ORF">I6U48_18760</name>
</gene>
<reference evidence="2" key="1">
    <citation type="submission" date="2020-12" db="EMBL/GenBank/DDBJ databases">
        <title>Clostridium thailandense sp. nov., a novel acetogenic bacterium isolated from peat land soil in Thailand.</title>
        <authorList>
            <person name="Chaikitkaew S."/>
            <person name="Birkeland N.K."/>
        </authorList>
    </citation>
    <scope>NUCLEOTIDE SEQUENCE</scope>
    <source>
        <strain evidence="2">PL3</strain>
    </source>
</reference>
<protein>
    <submittedName>
        <fullName evidence="2">Manganese catalase family protein</fullName>
    </submittedName>
</protein>
<dbReference type="Proteomes" id="UP000694308">
    <property type="component" value="Unassembled WGS sequence"/>
</dbReference>
<evidence type="ECO:0000313" key="3">
    <source>
        <dbReference type="Proteomes" id="UP000694308"/>
    </source>
</evidence>
<comment type="caution">
    <text evidence="2">The sequence shown here is derived from an EMBL/GenBank/DDBJ whole genome shotgun (WGS) entry which is preliminary data.</text>
</comment>
<dbReference type="AlphaFoldDB" id="A0A949TYH4"/>
<dbReference type="InterPro" id="IPR008331">
    <property type="entry name" value="Ferritin_DPS_dom"/>
</dbReference>
<dbReference type="RefSeq" id="WP_218322002.1">
    <property type="nucleotide sequence ID" value="NZ_JAEEGC010000102.1"/>
</dbReference>
<feature type="domain" description="Ferritin/DPS" evidence="1">
    <location>
        <begin position="43"/>
        <end position="170"/>
    </location>
</feature>
<accession>A0A949TYH4</accession>